<feature type="transmembrane region" description="Helical" evidence="7">
    <location>
        <begin position="445"/>
        <end position="461"/>
    </location>
</feature>
<feature type="transmembrane region" description="Helical" evidence="7">
    <location>
        <begin position="413"/>
        <end position="433"/>
    </location>
</feature>
<evidence type="ECO:0000313" key="11">
    <source>
        <dbReference type="Proteomes" id="UP000306192"/>
    </source>
</evidence>
<evidence type="ECO:0000256" key="7">
    <source>
        <dbReference type="SAM" id="Phobius"/>
    </source>
</evidence>
<evidence type="ECO:0000256" key="6">
    <source>
        <dbReference type="SAM" id="MobiDB-lite"/>
    </source>
</evidence>
<evidence type="ECO:0000256" key="1">
    <source>
        <dbReference type="ARBA" id="ARBA00004651"/>
    </source>
</evidence>
<dbReference type="EMBL" id="QYRT01000009">
    <property type="protein sequence ID" value="TIH38299.1"/>
    <property type="molecule type" value="Genomic_DNA"/>
</dbReference>
<keyword evidence="3 7" id="KW-0812">Transmembrane</keyword>
<feature type="transmembrane region" description="Helical" evidence="7">
    <location>
        <begin position="190"/>
        <end position="209"/>
    </location>
</feature>
<dbReference type="PANTHER" id="PTHR34697">
    <property type="entry name" value="PHOSPHATIDYLGLYCEROL LYSYLTRANSFERASE"/>
    <property type="match status" value="1"/>
</dbReference>
<name>A0A4T2C3K2_9MICO</name>
<dbReference type="Proteomes" id="UP000306192">
    <property type="component" value="Unassembled WGS sequence"/>
</dbReference>
<feature type="transmembrane region" description="Helical" evidence="7">
    <location>
        <begin position="467"/>
        <end position="485"/>
    </location>
</feature>
<reference evidence="10 11" key="1">
    <citation type="journal article" date="2019" name="Microorganisms">
        <title>Systematic Affiliation and Genome Analysis of Subtercola vilae DB165(T) with Particular Emphasis on Cold Adaptation of an Isolate from a High-Altitude Cold Volcano Lake.</title>
        <authorList>
            <person name="Villalobos A.S."/>
            <person name="Wiese J."/>
            <person name="Imhoff J.F."/>
            <person name="Dorador C."/>
            <person name="Keller A."/>
            <person name="Hentschel U."/>
        </authorList>
    </citation>
    <scope>NUCLEOTIDE SEQUENCE [LARGE SCALE GENOMIC DNA]</scope>
    <source>
        <strain evidence="10 11">DB165</strain>
    </source>
</reference>
<dbReference type="InterPro" id="IPR032816">
    <property type="entry name" value="VTT_dom"/>
</dbReference>
<feature type="transmembrane region" description="Helical" evidence="7">
    <location>
        <begin position="339"/>
        <end position="367"/>
    </location>
</feature>
<feature type="region of interest" description="Disordered" evidence="6">
    <location>
        <begin position="225"/>
        <end position="246"/>
    </location>
</feature>
<evidence type="ECO:0000256" key="2">
    <source>
        <dbReference type="ARBA" id="ARBA00022475"/>
    </source>
</evidence>
<dbReference type="GO" id="GO:0005886">
    <property type="term" value="C:plasma membrane"/>
    <property type="evidence" value="ECO:0007669"/>
    <property type="project" value="UniProtKB-SubCell"/>
</dbReference>
<feature type="transmembrane region" description="Helical" evidence="7">
    <location>
        <begin position="297"/>
        <end position="319"/>
    </location>
</feature>
<evidence type="ECO:0000259" key="9">
    <source>
        <dbReference type="Pfam" id="PF09924"/>
    </source>
</evidence>
<feature type="transmembrane region" description="Helical" evidence="7">
    <location>
        <begin position="529"/>
        <end position="546"/>
    </location>
</feature>
<dbReference type="Gene3D" id="1.20.1540.10">
    <property type="entry name" value="Rhomboid-like"/>
    <property type="match status" value="1"/>
</dbReference>
<comment type="caution">
    <text evidence="10">The sequence shown here is derived from an EMBL/GenBank/DDBJ whole genome shotgun (WGS) entry which is preliminary data.</text>
</comment>
<evidence type="ECO:0000256" key="3">
    <source>
        <dbReference type="ARBA" id="ARBA00022692"/>
    </source>
</evidence>
<evidence type="ECO:0000256" key="4">
    <source>
        <dbReference type="ARBA" id="ARBA00022989"/>
    </source>
</evidence>
<feature type="transmembrane region" description="Helical" evidence="7">
    <location>
        <begin position="379"/>
        <end position="401"/>
    </location>
</feature>
<dbReference type="PANTHER" id="PTHR34697:SF2">
    <property type="entry name" value="PHOSPHATIDYLGLYCEROL LYSYLTRANSFERASE"/>
    <property type="match status" value="1"/>
</dbReference>
<gene>
    <name evidence="10" type="ORF">D4765_06875</name>
</gene>
<feature type="domain" description="VTT" evidence="8">
    <location>
        <begin position="47"/>
        <end position="175"/>
    </location>
</feature>
<dbReference type="GO" id="GO:0055091">
    <property type="term" value="P:phospholipid homeostasis"/>
    <property type="evidence" value="ECO:0007669"/>
    <property type="project" value="TreeGrafter"/>
</dbReference>
<feature type="domain" description="Phosphatidylglycerol lysyltransferase C-terminal" evidence="9">
    <location>
        <begin position="638"/>
        <end position="927"/>
    </location>
</feature>
<feature type="transmembrane region" description="Helical" evidence="7">
    <location>
        <begin position="558"/>
        <end position="582"/>
    </location>
</feature>
<keyword evidence="2" id="KW-1003">Cell membrane</keyword>
<proteinExistence type="predicted"/>
<keyword evidence="5 7" id="KW-0472">Membrane</keyword>
<feature type="transmembrane region" description="Helical" evidence="7">
    <location>
        <begin position="497"/>
        <end position="517"/>
    </location>
</feature>
<feature type="transmembrane region" description="Helical" evidence="7">
    <location>
        <begin position="156"/>
        <end position="178"/>
    </location>
</feature>
<keyword evidence="4 7" id="KW-1133">Transmembrane helix</keyword>
<dbReference type="Pfam" id="PF09924">
    <property type="entry name" value="LPG_synthase_C"/>
    <property type="match status" value="1"/>
</dbReference>
<evidence type="ECO:0000259" key="8">
    <source>
        <dbReference type="Pfam" id="PF09335"/>
    </source>
</evidence>
<dbReference type="InterPro" id="IPR035952">
    <property type="entry name" value="Rhomboid-like_sf"/>
</dbReference>
<evidence type="ECO:0000313" key="10">
    <source>
        <dbReference type="EMBL" id="TIH38299.1"/>
    </source>
</evidence>
<dbReference type="SUPFAM" id="SSF144091">
    <property type="entry name" value="Rhomboid-like"/>
    <property type="match status" value="1"/>
</dbReference>
<dbReference type="InterPro" id="IPR024320">
    <property type="entry name" value="LPG_synthase_C"/>
</dbReference>
<dbReference type="Pfam" id="PF09335">
    <property type="entry name" value="VTT_dom"/>
    <property type="match status" value="1"/>
</dbReference>
<feature type="transmembrane region" description="Helical" evidence="7">
    <location>
        <begin position="16"/>
        <end position="37"/>
    </location>
</feature>
<feature type="transmembrane region" description="Helical" evidence="7">
    <location>
        <begin position="588"/>
        <end position="608"/>
    </location>
</feature>
<protein>
    <submittedName>
        <fullName evidence="10">DUF2156 domain-containing protein</fullName>
    </submittedName>
</protein>
<dbReference type="GO" id="GO:0016755">
    <property type="term" value="F:aminoacyltransferase activity"/>
    <property type="evidence" value="ECO:0007669"/>
    <property type="project" value="TreeGrafter"/>
</dbReference>
<evidence type="ECO:0000256" key="5">
    <source>
        <dbReference type="ARBA" id="ARBA00023136"/>
    </source>
</evidence>
<accession>A0A4T2C3K2</accession>
<keyword evidence="11" id="KW-1185">Reference proteome</keyword>
<dbReference type="AlphaFoldDB" id="A0A4T2C3K2"/>
<organism evidence="10 11">
    <name type="scientific">Subtercola vilae</name>
    <dbReference type="NCBI Taxonomy" id="2056433"/>
    <lineage>
        <taxon>Bacteria</taxon>
        <taxon>Bacillati</taxon>
        <taxon>Actinomycetota</taxon>
        <taxon>Actinomycetes</taxon>
        <taxon>Micrococcales</taxon>
        <taxon>Microbacteriaceae</taxon>
        <taxon>Subtercola</taxon>
    </lineage>
</organism>
<dbReference type="InterPro" id="IPR051211">
    <property type="entry name" value="PG_lysyltransferase"/>
</dbReference>
<feature type="compositionally biased region" description="Low complexity" evidence="6">
    <location>
        <begin position="225"/>
        <end position="236"/>
    </location>
</feature>
<sequence>METHGESRSAENQRGVGMIAWLATIPPLAVLLVVAFFVAVESIGIPLPGETVLIAATLLSIDGHVSPWFVATSAVIGAVLGDSIGYLIGRRFGVRLLTVGARRFPKQFGAEQIHRAIAGMNRWGAWAVVGGRFVAFLRILVGPLAGTLRMPYRRFLAANATGAVLWAGAVTTIVYSLGRAAVAIIHQFSWIALVAVAVAIVVVAITVVYRRNTAAAAAAGSSTTAVGAAGSADGSTPDSDTTPAPLEMADLFEPDGSLSPLASAAGMHSGEKPLRGIRSAVTTVFAPLARAARRTPFTAGLLGAFVVVALATGALWSPIARRSWYHDVAYGVPSFLDGHWYTLITGTFLSQVPIQYALILIGIVVAVGWAEVKFGTLRAFGIFAGGQIAAVSGTLFVLLAARSFDSAWAADLASHYDVGPSGGVLACLAAALITVRAPWRLRLRFALLAYVTVSLIYLGTLADLEHFLGVAVVMLVAPFVLDRAHPAGRPSAREWRILAFASLVILAAVEVIGTLFPTDDSLRATTSDTSVWIDVAVDVIIIAFIANGIRLGHRLPWVLGVILGALNVLEFVGLAIYAIVALDFPADLFTAMANSALWIALLVIFLLGHRAYRVPLRRSRRVVRNATAAASPLEILTTDGGGTLSWMTMWPANSYFITADGESFVAYQRHSGVAIALGDPVGPPEKLAQTIVEFVAECERIGLAPCLFSVSDTVLDAAPTDWANLQVAEDTIIDLPTLEMTGKKWQGIRSALNRAERENISFRMTALADEPWAVVSQVRAISEEWVGDKALPEMGFTLGGVDEALDPHVKTALALDESGTVHGVLSWLPVYGADGTIRGWTLDLMRRRDDGFKLVMEFLIASSCLAFQAEGALFVSLSGAPLAHGADYQPTGIDAVLDSLGTALEPLYGFQSLHNFKTKFNPRYERMSLLFRDEGDLPKIALALTRAFLPGESLLGIARMGLGR</sequence>
<comment type="subcellular location">
    <subcellularLocation>
        <location evidence="1">Cell membrane</location>
        <topology evidence="1">Multi-pass membrane protein</topology>
    </subcellularLocation>
</comment>
<feature type="transmembrane region" description="Helical" evidence="7">
    <location>
        <begin position="68"/>
        <end position="88"/>
    </location>
</feature>